<proteinExistence type="predicted"/>
<name>G7LFB8_MEDTR</name>
<reference evidence="2 4" key="2">
    <citation type="journal article" date="2014" name="BMC Genomics">
        <title>An improved genome release (version Mt4.0) for the model legume Medicago truncatula.</title>
        <authorList>
            <person name="Tang H."/>
            <person name="Krishnakumar V."/>
            <person name="Bidwell S."/>
            <person name="Rosen B."/>
            <person name="Chan A."/>
            <person name="Zhou S."/>
            <person name="Gentzbittel L."/>
            <person name="Childs K.L."/>
            <person name="Yandell M."/>
            <person name="Gundlach H."/>
            <person name="Mayer K.F."/>
            <person name="Schwartz D.C."/>
            <person name="Town C.D."/>
        </authorList>
    </citation>
    <scope>GENOME REANNOTATION</scope>
    <source>
        <strain evidence="3 4">cv. Jemalong A17</strain>
    </source>
</reference>
<protein>
    <submittedName>
        <fullName evidence="2">Transmembrane protein, putative</fullName>
    </submittedName>
</protein>
<feature type="transmembrane region" description="Helical" evidence="1">
    <location>
        <begin position="44"/>
        <end position="65"/>
    </location>
</feature>
<gene>
    <name evidence="2" type="ordered locus">MTR_8g038560</name>
</gene>
<dbReference type="Proteomes" id="UP000002051">
    <property type="component" value="Chromosome 8"/>
</dbReference>
<evidence type="ECO:0000313" key="4">
    <source>
        <dbReference type="Proteomes" id="UP000002051"/>
    </source>
</evidence>
<accession>G7LFB8</accession>
<organism evidence="2 4">
    <name type="scientific">Medicago truncatula</name>
    <name type="common">Barrel medic</name>
    <name type="synonym">Medicago tribuloides</name>
    <dbReference type="NCBI Taxonomy" id="3880"/>
    <lineage>
        <taxon>Eukaryota</taxon>
        <taxon>Viridiplantae</taxon>
        <taxon>Streptophyta</taxon>
        <taxon>Embryophyta</taxon>
        <taxon>Tracheophyta</taxon>
        <taxon>Spermatophyta</taxon>
        <taxon>Magnoliopsida</taxon>
        <taxon>eudicotyledons</taxon>
        <taxon>Gunneridae</taxon>
        <taxon>Pentapetalae</taxon>
        <taxon>rosids</taxon>
        <taxon>fabids</taxon>
        <taxon>Fabales</taxon>
        <taxon>Fabaceae</taxon>
        <taxon>Papilionoideae</taxon>
        <taxon>50 kb inversion clade</taxon>
        <taxon>NPAAA clade</taxon>
        <taxon>Hologalegina</taxon>
        <taxon>IRL clade</taxon>
        <taxon>Trifolieae</taxon>
        <taxon>Medicago</taxon>
    </lineage>
</organism>
<evidence type="ECO:0000313" key="3">
    <source>
        <dbReference type="EnsemblPlants" id="AET02286"/>
    </source>
</evidence>
<dbReference type="EMBL" id="CM001224">
    <property type="protein sequence ID" value="AET02286.1"/>
    <property type="molecule type" value="Genomic_DNA"/>
</dbReference>
<reference evidence="3" key="3">
    <citation type="submission" date="2015-04" db="UniProtKB">
        <authorList>
            <consortium name="EnsemblPlants"/>
        </authorList>
    </citation>
    <scope>IDENTIFICATION</scope>
    <source>
        <strain evidence="3">cv. Jemalong A17</strain>
    </source>
</reference>
<evidence type="ECO:0000313" key="2">
    <source>
        <dbReference type="EMBL" id="AET02286.1"/>
    </source>
</evidence>
<keyword evidence="4" id="KW-1185">Reference proteome</keyword>
<keyword evidence="1" id="KW-0472">Membrane</keyword>
<reference evidence="2 4" key="1">
    <citation type="journal article" date="2011" name="Nature">
        <title>The Medicago genome provides insight into the evolution of rhizobial symbioses.</title>
        <authorList>
            <person name="Young N.D."/>
            <person name="Debelle F."/>
            <person name="Oldroyd G.E."/>
            <person name="Geurts R."/>
            <person name="Cannon S.B."/>
            <person name="Udvardi M.K."/>
            <person name="Benedito V.A."/>
            <person name="Mayer K.F."/>
            <person name="Gouzy J."/>
            <person name="Schoof H."/>
            <person name="Van de Peer Y."/>
            <person name="Proost S."/>
            <person name="Cook D.R."/>
            <person name="Meyers B.C."/>
            <person name="Spannagl M."/>
            <person name="Cheung F."/>
            <person name="De Mita S."/>
            <person name="Krishnakumar V."/>
            <person name="Gundlach H."/>
            <person name="Zhou S."/>
            <person name="Mudge J."/>
            <person name="Bharti A.K."/>
            <person name="Murray J.D."/>
            <person name="Naoumkina M.A."/>
            <person name="Rosen B."/>
            <person name="Silverstein K.A."/>
            <person name="Tang H."/>
            <person name="Rombauts S."/>
            <person name="Zhao P.X."/>
            <person name="Zhou P."/>
            <person name="Barbe V."/>
            <person name="Bardou P."/>
            <person name="Bechner M."/>
            <person name="Bellec A."/>
            <person name="Berger A."/>
            <person name="Berges H."/>
            <person name="Bidwell S."/>
            <person name="Bisseling T."/>
            <person name="Choisne N."/>
            <person name="Couloux A."/>
            <person name="Denny R."/>
            <person name="Deshpande S."/>
            <person name="Dai X."/>
            <person name="Doyle J.J."/>
            <person name="Dudez A.M."/>
            <person name="Farmer A.D."/>
            <person name="Fouteau S."/>
            <person name="Franken C."/>
            <person name="Gibelin C."/>
            <person name="Gish J."/>
            <person name="Goldstein S."/>
            <person name="Gonzalez A.J."/>
            <person name="Green P.J."/>
            <person name="Hallab A."/>
            <person name="Hartog M."/>
            <person name="Hua A."/>
            <person name="Humphray S.J."/>
            <person name="Jeong D.H."/>
            <person name="Jing Y."/>
            <person name="Jocker A."/>
            <person name="Kenton S.M."/>
            <person name="Kim D.J."/>
            <person name="Klee K."/>
            <person name="Lai H."/>
            <person name="Lang C."/>
            <person name="Lin S."/>
            <person name="Macmil S.L."/>
            <person name="Magdelenat G."/>
            <person name="Matthews L."/>
            <person name="McCorrison J."/>
            <person name="Monaghan E.L."/>
            <person name="Mun J.H."/>
            <person name="Najar F.Z."/>
            <person name="Nicholson C."/>
            <person name="Noirot C."/>
            <person name="O'Bleness M."/>
            <person name="Paule C.R."/>
            <person name="Poulain J."/>
            <person name="Prion F."/>
            <person name="Qin B."/>
            <person name="Qu C."/>
            <person name="Retzel E.F."/>
            <person name="Riddle C."/>
            <person name="Sallet E."/>
            <person name="Samain S."/>
            <person name="Samson N."/>
            <person name="Sanders I."/>
            <person name="Saurat O."/>
            <person name="Scarpelli C."/>
            <person name="Schiex T."/>
            <person name="Segurens B."/>
            <person name="Severin A.J."/>
            <person name="Sherrier D.J."/>
            <person name="Shi R."/>
            <person name="Sims S."/>
            <person name="Singer S.R."/>
            <person name="Sinharoy S."/>
            <person name="Sterck L."/>
            <person name="Viollet A."/>
            <person name="Wang B.B."/>
            <person name="Wang K."/>
            <person name="Wang M."/>
            <person name="Wang X."/>
            <person name="Warfsmann J."/>
            <person name="Weissenbach J."/>
            <person name="White D.D."/>
            <person name="White J.D."/>
            <person name="Wiley G.B."/>
            <person name="Wincker P."/>
            <person name="Xing Y."/>
            <person name="Yang L."/>
            <person name="Yao Z."/>
            <person name="Ying F."/>
            <person name="Zhai J."/>
            <person name="Zhou L."/>
            <person name="Zuber A."/>
            <person name="Denarie J."/>
            <person name="Dixon R.A."/>
            <person name="May G.D."/>
            <person name="Schwartz D.C."/>
            <person name="Rogers J."/>
            <person name="Quetier F."/>
            <person name="Town C.D."/>
            <person name="Roe B.A."/>
        </authorList>
    </citation>
    <scope>NUCLEOTIDE SEQUENCE [LARGE SCALE GENOMIC DNA]</scope>
    <source>
        <strain evidence="2">A17</strain>
        <strain evidence="3 4">cv. Jemalong A17</strain>
    </source>
</reference>
<keyword evidence="1 2" id="KW-0812">Transmembrane</keyword>
<dbReference type="PaxDb" id="3880-AET02286"/>
<dbReference type="EnsemblPlants" id="AET02286">
    <property type="protein sequence ID" value="AET02286"/>
    <property type="gene ID" value="MTR_8g038560"/>
</dbReference>
<dbReference type="AlphaFoldDB" id="G7LFB8"/>
<keyword evidence="1" id="KW-1133">Transmembrane helix</keyword>
<evidence type="ECO:0000256" key="1">
    <source>
        <dbReference type="SAM" id="Phobius"/>
    </source>
</evidence>
<sequence>MLQDIIILVVARATAIVSHKLCLSSACFNYIARKKSESKGKYVLQGYVILFLLGFISTIFIRSLFKKSVYYKLPPGPPISFPILGHAPYLRLSLLHKSFYKLSNRYRQLGKTTRI</sequence>
<dbReference type="HOGENOM" id="CLU_2112551_0_0_1"/>